<keyword evidence="3" id="KW-1185">Reference proteome</keyword>
<organism evidence="2 3">
    <name type="scientific">Laccaria amethystina LaAM-08-1</name>
    <dbReference type="NCBI Taxonomy" id="1095629"/>
    <lineage>
        <taxon>Eukaryota</taxon>
        <taxon>Fungi</taxon>
        <taxon>Dikarya</taxon>
        <taxon>Basidiomycota</taxon>
        <taxon>Agaricomycotina</taxon>
        <taxon>Agaricomycetes</taxon>
        <taxon>Agaricomycetidae</taxon>
        <taxon>Agaricales</taxon>
        <taxon>Agaricineae</taxon>
        <taxon>Hydnangiaceae</taxon>
        <taxon>Laccaria</taxon>
    </lineage>
</organism>
<dbReference type="OrthoDB" id="2266637at2759"/>
<feature type="domain" description="Tc1-like transposase DDE" evidence="1">
    <location>
        <begin position="14"/>
        <end position="86"/>
    </location>
</feature>
<evidence type="ECO:0000259" key="1">
    <source>
        <dbReference type="Pfam" id="PF13358"/>
    </source>
</evidence>
<sequence length="101" mass="11487">MQGSEDFLQDGLQFVCVDETSKNEQTFARKYGRAYSGERAELKDVFVQGDRYSLVTALTVDGYIASDVVPGSLDSMDFLEFIQEKVVRPNVVLPWIELNYH</sequence>
<gene>
    <name evidence="2" type="ORF">K443DRAFT_629082</name>
</gene>
<dbReference type="Proteomes" id="UP000054477">
    <property type="component" value="Unassembled WGS sequence"/>
</dbReference>
<accession>A0A0C9XQ11</accession>
<name>A0A0C9XQ11_9AGAR</name>
<evidence type="ECO:0000313" key="2">
    <source>
        <dbReference type="EMBL" id="KIJ98047.1"/>
    </source>
</evidence>
<dbReference type="InterPro" id="IPR038717">
    <property type="entry name" value="Tc1-like_DDE_dom"/>
</dbReference>
<evidence type="ECO:0000313" key="3">
    <source>
        <dbReference type="Proteomes" id="UP000054477"/>
    </source>
</evidence>
<reference evidence="2 3" key="1">
    <citation type="submission" date="2014-04" db="EMBL/GenBank/DDBJ databases">
        <authorList>
            <consortium name="DOE Joint Genome Institute"/>
            <person name="Kuo A."/>
            <person name="Kohler A."/>
            <person name="Nagy L.G."/>
            <person name="Floudas D."/>
            <person name="Copeland A."/>
            <person name="Barry K.W."/>
            <person name="Cichocki N."/>
            <person name="Veneault-Fourrey C."/>
            <person name="LaButti K."/>
            <person name="Lindquist E.A."/>
            <person name="Lipzen A."/>
            <person name="Lundell T."/>
            <person name="Morin E."/>
            <person name="Murat C."/>
            <person name="Sun H."/>
            <person name="Tunlid A."/>
            <person name="Henrissat B."/>
            <person name="Grigoriev I.V."/>
            <person name="Hibbett D.S."/>
            <person name="Martin F."/>
            <person name="Nordberg H.P."/>
            <person name="Cantor M.N."/>
            <person name="Hua S.X."/>
        </authorList>
    </citation>
    <scope>NUCLEOTIDE SEQUENCE [LARGE SCALE GENOMIC DNA]</scope>
    <source>
        <strain evidence="2 3">LaAM-08-1</strain>
    </source>
</reference>
<dbReference type="Pfam" id="PF13358">
    <property type="entry name" value="DDE_3"/>
    <property type="match status" value="1"/>
</dbReference>
<protein>
    <recommendedName>
        <fullName evidence="1">Tc1-like transposase DDE domain-containing protein</fullName>
    </recommendedName>
</protein>
<dbReference type="STRING" id="1095629.A0A0C9XQ11"/>
<reference evidence="3" key="2">
    <citation type="submission" date="2015-01" db="EMBL/GenBank/DDBJ databases">
        <title>Evolutionary Origins and Diversification of the Mycorrhizal Mutualists.</title>
        <authorList>
            <consortium name="DOE Joint Genome Institute"/>
            <consortium name="Mycorrhizal Genomics Consortium"/>
            <person name="Kohler A."/>
            <person name="Kuo A."/>
            <person name="Nagy L.G."/>
            <person name="Floudas D."/>
            <person name="Copeland A."/>
            <person name="Barry K.W."/>
            <person name="Cichocki N."/>
            <person name="Veneault-Fourrey C."/>
            <person name="LaButti K."/>
            <person name="Lindquist E.A."/>
            <person name="Lipzen A."/>
            <person name="Lundell T."/>
            <person name="Morin E."/>
            <person name="Murat C."/>
            <person name="Riley R."/>
            <person name="Ohm R."/>
            <person name="Sun H."/>
            <person name="Tunlid A."/>
            <person name="Henrissat B."/>
            <person name="Grigoriev I.V."/>
            <person name="Hibbett D.S."/>
            <person name="Martin F."/>
        </authorList>
    </citation>
    <scope>NUCLEOTIDE SEQUENCE [LARGE SCALE GENOMIC DNA]</scope>
    <source>
        <strain evidence="3">LaAM-08-1</strain>
    </source>
</reference>
<proteinExistence type="predicted"/>
<dbReference type="EMBL" id="KN838678">
    <property type="protein sequence ID" value="KIJ98047.1"/>
    <property type="molecule type" value="Genomic_DNA"/>
</dbReference>
<dbReference type="HOGENOM" id="CLU_2292137_0_0_1"/>
<dbReference type="AlphaFoldDB" id="A0A0C9XQ11"/>